<keyword evidence="2" id="KW-1133">Transmembrane helix</keyword>
<feature type="chain" id="PRO_5016385116" description="DOMON domain-containing protein" evidence="3">
    <location>
        <begin position="25"/>
        <end position="277"/>
    </location>
</feature>
<evidence type="ECO:0000256" key="1">
    <source>
        <dbReference type="SAM" id="MobiDB-lite"/>
    </source>
</evidence>
<dbReference type="STRING" id="33528.ENSGAFP00000011424"/>
<keyword evidence="2" id="KW-0472">Membrane</keyword>
<keyword evidence="2" id="KW-0812">Transmembrane</keyword>
<dbReference type="GO" id="GO:0099072">
    <property type="term" value="P:regulation of postsynaptic membrane neurotransmitter receptor levels"/>
    <property type="evidence" value="ECO:0007669"/>
    <property type="project" value="TreeGrafter"/>
</dbReference>
<evidence type="ECO:0000313" key="4">
    <source>
        <dbReference type="EMBL" id="PWA33581.1"/>
    </source>
</evidence>
<accession>A0A315WCG9</accession>
<dbReference type="PANTHER" id="PTHR46902:SF1">
    <property type="entry name" value="DOMON DOMAIN-CONTAINING PROTEIN FRRS1L"/>
    <property type="match status" value="1"/>
</dbReference>
<evidence type="ECO:0008006" key="6">
    <source>
        <dbReference type="Google" id="ProtNLM"/>
    </source>
</evidence>
<dbReference type="PANTHER" id="PTHR46902">
    <property type="entry name" value="DOMON DOMAIN-CONTAINING PROTEIN FRRS1L"/>
    <property type="match status" value="1"/>
</dbReference>
<feature type="transmembrane region" description="Helical" evidence="2">
    <location>
        <begin position="256"/>
        <end position="274"/>
    </location>
</feature>
<dbReference type="InterPro" id="IPR042789">
    <property type="entry name" value="FRRS1L"/>
</dbReference>
<name>A0A315WCG9_GAMAF</name>
<dbReference type="AlphaFoldDB" id="A0A315WCG9"/>
<dbReference type="Proteomes" id="UP000250572">
    <property type="component" value="Unassembled WGS sequence"/>
</dbReference>
<sequence>MGLLRSFVRLMVMLCQSGWWGVASSPTDEGALRTGHGEHGEPGHQEHHKDSYSTFASEFLESRYLSDDGKDLVLFGGNPGGYTWKKSEPAGPSYPFPTAPPVDPFAKIKVGDCGVTKGCIRYGKPGCDAETCDYFLSYRRIGTDVEYEMSADTDGWVAVGFSSDKKMEIKRNPARDEEGIFENNRVTCRFKRPLYVPREETLVDLHLSWYYLFAWGPAIQGSITRHDIDNPPVSDRMISIYKYEDIFMPSTAYQTFNSPICLLLIVALTFYLLMGTP</sequence>
<comment type="caution">
    <text evidence="4">The sequence shown here is derived from an EMBL/GenBank/DDBJ whole genome shotgun (WGS) entry which is preliminary data.</text>
</comment>
<proteinExistence type="predicted"/>
<protein>
    <recommendedName>
        <fullName evidence="6">DOMON domain-containing protein</fullName>
    </recommendedName>
</protein>
<evidence type="ECO:0000313" key="5">
    <source>
        <dbReference type="Proteomes" id="UP000250572"/>
    </source>
</evidence>
<evidence type="ECO:0000256" key="3">
    <source>
        <dbReference type="SAM" id="SignalP"/>
    </source>
</evidence>
<dbReference type="GO" id="GO:1900449">
    <property type="term" value="P:regulation of glutamate receptor signaling pathway"/>
    <property type="evidence" value="ECO:0007669"/>
    <property type="project" value="InterPro"/>
</dbReference>
<feature type="region of interest" description="Disordered" evidence="1">
    <location>
        <begin position="30"/>
        <end position="49"/>
    </location>
</feature>
<keyword evidence="5" id="KW-1185">Reference proteome</keyword>
<dbReference type="CDD" id="cd09628">
    <property type="entry name" value="DOMON_SDR_2_like"/>
    <property type="match status" value="1"/>
</dbReference>
<keyword evidence="3" id="KW-0732">Signal</keyword>
<feature type="compositionally biased region" description="Basic and acidic residues" evidence="1">
    <location>
        <begin position="35"/>
        <end position="49"/>
    </location>
</feature>
<organism evidence="4 5">
    <name type="scientific">Gambusia affinis</name>
    <name type="common">Western mosquitofish</name>
    <name type="synonym">Heterandria affinis</name>
    <dbReference type="NCBI Taxonomy" id="33528"/>
    <lineage>
        <taxon>Eukaryota</taxon>
        <taxon>Metazoa</taxon>
        <taxon>Chordata</taxon>
        <taxon>Craniata</taxon>
        <taxon>Vertebrata</taxon>
        <taxon>Euteleostomi</taxon>
        <taxon>Actinopterygii</taxon>
        <taxon>Neopterygii</taxon>
        <taxon>Teleostei</taxon>
        <taxon>Neoteleostei</taxon>
        <taxon>Acanthomorphata</taxon>
        <taxon>Ovalentaria</taxon>
        <taxon>Atherinomorphae</taxon>
        <taxon>Cyprinodontiformes</taxon>
        <taxon>Poeciliidae</taxon>
        <taxon>Poeciliinae</taxon>
        <taxon>Gambusia</taxon>
    </lineage>
</organism>
<evidence type="ECO:0000256" key="2">
    <source>
        <dbReference type="SAM" id="Phobius"/>
    </source>
</evidence>
<feature type="signal peptide" evidence="3">
    <location>
        <begin position="1"/>
        <end position="24"/>
    </location>
</feature>
<reference evidence="4 5" key="1">
    <citation type="journal article" date="2018" name="G3 (Bethesda)">
        <title>A High-Quality Reference Genome for the Invasive Mosquitofish Gambusia affinis Using a Chicago Library.</title>
        <authorList>
            <person name="Hoffberg S.L."/>
            <person name="Troendle N.J."/>
            <person name="Glenn T.C."/>
            <person name="Mahmud O."/>
            <person name="Louha S."/>
            <person name="Chalopin D."/>
            <person name="Bennetzen J.L."/>
            <person name="Mauricio R."/>
        </authorList>
    </citation>
    <scope>NUCLEOTIDE SEQUENCE [LARGE SCALE GENOMIC DNA]</scope>
    <source>
        <strain evidence="4">NE01/NJP1002.9</strain>
        <tissue evidence="4">Muscle</tissue>
    </source>
</reference>
<gene>
    <name evidence="4" type="ORF">CCH79_00007685</name>
</gene>
<dbReference type="EMBL" id="NHOQ01000034">
    <property type="protein sequence ID" value="PWA33581.1"/>
    <property type="molecule type" value="Genomic_DNA"/>
</dbReference>